<sequence length="86" mass="10306">MKKFKAVWKYVVGMMIFLPLWFVLLAVSFLASVSLFIFSLEWQLKSVMRDFGLHFNPFPNYSKMEKTLRKQVVEAWNVEAKTKRKR</sequence>
<protein>
    <submittedName>
        <fullName evidence="2">Uncharacterized protein</fullName>
    </submittedName>
</protein>
<dbReference type="Proteomes" id="UP000003345">
    <property type="component" value="Unassembled WGS sequence"/>
</dbReference>
<dbReference type="AlphaFoldDB" id="I2NLB2"/>
<keyword evidence="1" id="KW-0472">Membrane</keyword>
<dbReference type="EMBL" id="AJMU01000034">
    <property type="protein sequence ID" value="EIG26623.1"/>
    <property type="molecule type" value="Genomic_DNA"/>
</dbReference>
<keyword evidence="1" id="KW-0812">Transmembrane</keyword>
<dbReference type="RefSeq" id="WP_005708331.1">
    <property type="nucleotide sequence ID" value="NZ_AJMU01000034.1"/>
</dbReference>
<evidence type="ECO:0000313" key="3">
    <source>
        <dbReference type="Proteomes" id="UP000003345"/>
    </source>
</evidence>
<comment type="caution">
    <text evidence="2">The sequence shown here is derived from an EMBL/GenBank/DDBJ whole genome shotgun (WGS) entry which is preliminary data.</text>
</comment>
<reference evidence="2 3" key="1">
    <citation type="submission" date="2012-04" db="EMBL/GenBank/DDBJ databases">
        <authorList>
            <person name="Harkins D.M."/>
            <person name="Madupu R."/>
            <person name="Durkin A.S."/>
            <person name="Torralba M."/>
            <person name="Methe B."/>
            <person name="Sutton G.G."/>
            <person name="Nelson K.E."/>
        </authorList>
    </citation>
    <scope>NUCLEOTIDE SEQUENCE [LARGE SCALE GENOMIC DNA]</scope>
    <source>
        <strain evidence="2 3">HK411</strain>
    </source>
</reference>
<gene>
    <name evidence="2" type="ORF">HMPREF1054_2030</name>
</gene>
<accession>I2NLB2</accession>
<proteinExistence type="predicted"/>
<evidence type="ECO:0000256" key="1">
    <source>
        <dbReference type="SAM" id="Phobius"/>
    </source>
</evidence>
<name>I2NLB2_9PAST</name>
<keyword evidence="1" id="KW-1133">Transmembrane helix</keyword>
<feature type="transmembrane region" description="Helical" evidence="1">
    <location>
        <begin position="20"/>
        <end position="40"/>
    </location>
</feature>
<evidence type="ECO:0000313" key="2">
    <source>
        <dbReference type="EMBL" id="EIG26623.1"/>
    </source>
</evidence>
<organism evidence="2 3">
    <name type="scientific">Haemophilus paraphrohaemolyticus HK411</name>
    <dbReference type="NCBI Taxonomy" id="1095743"/>
    <lineage>
        <taxon>Bacteria</taxon>
        <taxon>Pseudomonadati</taxon>
        <taxon>Pseudomonadota</taxon>
        <taxon>Gammaproteobacteria</taxon>
        <taxon>Pasteurellales</taxon>
        <taxon>Pasteurellaceae</taxon>
        <taxon>Haemophilus</taxon>
    </lineage>
</organism>